<evidence type="ECO:0000256" key="1">
    <source>
        <dbReference type="SAM" id="Phobius"/>
    </source>
</evidence>
<proteinExistence type="predicted"/>
<name>A0AAW8D892_9BURK</name>
<dbReference type="EMBL" id="JAUSRD010000021">
    <property type="protein sequence ID" value="MDP9896774.1"/>
    <property type="molecule type" value="Genomic_DNA"/>
</dbReference>
<organism evidence="2 3">
    <name type="scientific">Variovorax boronicumulans</name>
    <dbReference type="NCBI Taxonomy" id="436515"/>
    <lineage>
        <taxon>Bacteria</taxon>
        <taxon>Pseudomonadati</taxon>
        <taxon>Pseudomonadota</taxon>
        <taxon>Betaproteobacteria</taxon>
        <taxon>Burkholderiales</taxon>
        <taxon>Comamonadaceae</taxon>
        <taxon>Variovorax</taxon>
    </lineage>
</organism>
<gene>
    <name evidence="2" type="ORF">J2W31_005915</name>
</gene>
<feature type="transmembrane region" description="Helical" evidence="1">
    <location>
        <begin position="30"/>
        <end position="51"/>
    </location>
</feature>
<reference evidence="2" key="1">
    <citation type="submission" date="2023-07" db="EMBL/GenBank/DDBJ databases">
        <title>Sorghum-associated microbial communities from plants grown in Nebraska, USA.</title>
        <authorList>
            <person name="Schachtman D."/>
        </authorList>
    </citation>
    <scope>NUCLEOTIDE SEQUENCE</scope>
    <source>
        <strain evidence="2">DS3754</strain>
    </source>
</reference>
<evidence type="ECO:0000313" key="2">
    <source>
        <dbReference type="EMBL" id="MDP9896774.1"/>
    </source>
</evidence>
<feature type="transmembrane region" description="Helical" evidence="1">
    <location>
        <begin position="57"/>
        <end position="74"/>
    </location>
</feature>
<keyword evidence="1" id="KW-0472">Membrane</keyword>
<keyword evidence="1" id="KW-1133">Transmembrane helix</keyword>
<dbReference type="AlphaFoldDB" id="A0AAW8D892"/>
<sequence>MNQIITKQNERYSLQLLSAQRQTYSDAKCLLAFQLVLIGPLAAATAMVSIFVPDWKVIVALWGVIVLVLDLTYFTPKQKRLRESGARIQERFDCEVFNLSWDATRVGSQEPHENVIRQSARYQRIAHTMTPLEDWYSVVVGSLPLPMARLVCQRTNCWWDAEQRRKYASVVGGILLASFLVVLALGVFAKLSVNELILIVLFPMLSTLKQAHQQWSDNRDAANRLDILRACAEKSWKAALSGADNRTLENESRALQGEIFDGRKRNPLVFDFLFKRLRDEHEVQMNSGAAHFVAEAQQAMKP</sequence>
<keyword evidence="1" id="KW-0812">Transmembrane</keyword>
<comment type="caution">
    <text evidence="2">The sequence shown here is derived from an EMBL/GenBank/DDBJ whole genome shotgun (WGS) entry which is preliminary data.</text>
</comment>
<evidence type="ECO:0000313" key="3">
    <source>
        <dbReference type="Proteomes" id="UP001242045"/>
    </source>
</evidence>
<dbReference type="Proteomes" id="UP001242045">
    <property type="component" value="Unassembled WGS sequence"/>
</dbReference>
<dbReference type="Pfam" id="PF18159">
    <property type="entry name" value="S_4TM"/>
    <property type="match status" value="1"/>
</dbReference>
<protein>
    <submittedName>
        <fullName evidence="2">Uncharacterized protein</fullName>
    </submittedName>
</protein>
<accession>A0AAW8D892</accession>
<dbReference type="InterPro" id="IPR049920">
    <property type="entry name" value="IK1_05631-like"/>
</dbReference>
<dbReference type="RefSeq" id="WP_307686965.1">
    <property type="nucleotide sequence ID" value="NZ_JAUSRD010000021.1"/>
</dbReference>
<feature type="transmembrane region" description="Helical" evidence="1">
    <location>
        <begin position="167"/>
        <end position="185"/>
    </location>
</feature>